<feature type="domain" description="Protein kinase" evidence="1">
    <location>
        <begin position="59"/>
        <end position="230"/>
    </location>
</feature>
<keyword evidence="3" id="KW-1185">Reference proteome</keyword>
<evidence type="ECO:0000259" key="1">
    <source>
        <dbReference type="PROSITE" id="PS50011"/>
    </source>
</evidence>
<dbReference type="InterPro" id="IPR052396">
    <property type="entry name" value="Meiotic_Drive_Suppr_Kinase"/>
</dbReference>
<dbReference type="STRING" id="946122.A0A0C2SCA2"/>
<gene>
    <name evidence="2" type="ORF">M378DRAFT_14077</name>
</gene>
<protein>
    <recommendedName>
        <fullName evidence="1">Protein kinase domain-containing protein</fullName>
    </recommendedName>
</protein>
<dbReference type="PROSITE" id="PS00109">
    <property type="entry name" value="PROTEIN_KINASE_TYR"/>
    <property type="match status" value="1"/>
</dbReference>
<evidence type="ECO:0000313" key="2">
    <source>
        <dbReference type="EMBL" id="KIL60515.1"/>
    </source>
</evidence>
<dbReference type="InterPro" id="IPR008266">
    <property type="entry name" value="Tyr_kinase_AS"/>
</dbReference>
<dbReference type="GO" id="GO:0004672">
    <property type="term" value="F:protein kinase activity"/>
    <property type="evidence" value="ECO:0007669"/>
    <property type="project" value="InterPro"/>
</dbReference>
<dbReference type="EMBL" id="KN818297">
    <property type="protein sequence ID" value="KIL60515.1"/>
    <property type="molecule type" value="Genomic_DNA"/>
</dbReference>
<evidence type="ECO:0000313" key="3">
    <source>
        <dbReference type="Proteomes" id="UP000054549"/>
    </source>
</evidence>
<dbReference type="GO" id="GO:0005524">
    <property type="term" value="F:ATP binding"/>
    <property type="evidence" value="ECO:0007669"/>
    <property type="project" value="InterPro"/>
</dbReference>
<dbReference type="HOGENOM" id="CLU_1044103_0_0_1"/>
<name>A0A0C2SCA2_AMAMK</name>
<dbReference type="OrthoDB" id="2521594at2759"/>
<proteinExistence type="predicted"/>
<organism evidence="2 3">
    <name type="scientific">Amanita muscaria (strain Koide BX008)</name>
    <dbReference type="NCBI Taxonomy" id="946122"/>
    <lineage>
        <taxon>Eukaryota</taxon>
        <taxon>Fungi</taxon>
        <taxon>Dikarya</taxon>
        <taxon>Basidiomycota</taxon>
        <taxon>Agaricomycotina</taxon>
        <taxon>Agaricomycetes</taxon>
        <taxon>Agaricomycetidae</taxon>
        <taxon>Agaricales</taxon>
        <taxon>Pluteineae</taxon>
        <taxon>Amanitaceae</taxon>
        <taxon>Amanita</taxon>
    </lineage>
</organism>
<dbReference type="PANTHER" id="PTHR37171:SF1">
    <property type="entry name" value="SERINE_THREONINE-PROTEIN KINASE YRZF-RELATED"/>
    <property type="match status" value="1"/>
</dbReference>
<dbReference type="AlphaFoldDB" id="A0A0C2SCA2"/>
<dbReference type="Pfam" id="PF00069">
    <property type="entry name" value="Pkinase"/>
    <property type="match status" value="1"/>
</dbReference>
<dbReference type="InterPro" id="IPR011009">
    <property type="entry name" value="Kinase-like_dom_sf"/>
</dbReference>
<dbReference type="PROSITE" id="PS50011">
    <property type="entry name" value="PROTEIN_KINASE_DOM"/>
    <property type="match status" value="1"/>
</dbReference>
<dbReference type="InterPro" id="IPR000719">
    <property type="entry name" value="Prot_kinase_dom"/>
</dbReference>
<sequence length="230" mass="25634">MASNRDLIQLYLQYGVYDSPVPASFVRSVPPILAHTRCPTPPFSQRDIRTCRLEDCLTIVLTSEFGRGATGMAHRGTLELEASDDTVPLDVVVKLAFDIEQRDALREEYEVYRRLRSNGVLRGIATVLGFFDGAEDDACALVMLYAGVPLVTEPQHILSVSDRESALLTMESIHHAGILHGDIRQENILMGDLGVTIIDFGQSKQCDDQEAKDEEFARLRYFLGFACESH</sequence>
<accession>A0A0C2SCA2</accession>
<dbReference type="SUPFAM" id="SSF56112">
    <property type="entry name" value="Protein kinase-like (PK-like)"/>
    <property type="match status" value="1"/>
</dbReference>
<dbReference type="Proteomes" id="UP000054549">
    <property type="component" value="Unassembled WGS sequence"/>
</dbReference>
<dbReference type="InParanoid" id="A0A0C2SCA2"/>
<dbReference type="Gene3D" id="1.10.510.10">
    <property type="entry name" value="Transferase(Phosphotransferase) domain 1"/>
    <property type="match status" value="1"/>
</dbReference>
<reference evidence="2 3" key="1">
    <citation type="submission" date="2014-04" db="EMBL/GenBank/DDBJ databases">
        <title>Evolutionary Origins and Diversification of the Mycorrhizal Mutualists.</title>
        <authorList>
            <consortium name="DOE Joint Genome Institute"/>
            <consortium name="Mycorrhizal Genomics Consortium"/>
            <person name="Kohler A."/>
            <person name="Kuo A."/>
            <person name="Nagy L.G."/>
            <person name="Floudas D."/>
            <person name="Copeland A."/>
            <person name="Barry K.W."/>
            <person name="Cichocki N."/>
            <person name="Veneault-Fourrey C."/>
            <person name="LaButti K."/>
            <person name="Lindquist E.A."/>
            <person name="Lipzen A."/>
            <person name="Lundell T."/>
            <person name="Morin E."/>
            <person name="Murat C."/>
            <person name="Riley R."/>
            <person name="Ohm R."/>
            <person name="Sun H."/>
            <person name="Tunlid A."/>
            <person name="Henrissat B."/>
            <person name="Grigoriev I.V."/>
            <person name="Hibbett D.S."/>
            <person name="Martin F."/>
        </authorList>
    </citation>
    <scope>NUCLEOTIDE SEQUENCE [LARGE SCALE GENOMIC DNA]</scope>
    <source>
        <strain evidence="2 3">Koide BX008</strain>
    </source>
</reference>
<dbReference type="PANTHER" id="PTHR37171">
    <property type="entry name" value="SERINE/THREONINE-PROTEIN KINASE YRZF-RELATED"/>
    <property type="match status" value="1"/>
</dbReference>